<dbReference type="GO" id="GO:0005886">
    <property type="term" value="C:plasma membrane"/>
    <property type="evidence" value="ECO:0007669"/>
    <property type="project" value="UniProtKB-SubCell"/>
</dbReference>
<feature type="transmembrane region" description="Helical" evidence="6">
    <location>
        <begin position="143"/>
        <end position="166"/>
    </location>
</feature>
<comment type="caution">
    <text evidence="8">The sequence shown here is derived from an EMBL/GenBank/DDBJ whole genome shotgun (WGS) entry which is preliminary data.</text>
</comment>
<evidence type="ECO:0000256" key="6">
    <source>
        <dbReference type="SAM" id="Phobius"/>
    </source>
</evidence>
<keyword evidence="3 6" id="KW-0812">Transmembrane</keyword>
<evidence type="ECO:0000256" key="3">
    <source>
        <dbReference type="ARBA" id="ARBA00022692"/>
    </source>
</evidence>
<name>A0A9X2HLL0_9MICC</name>
<evidence type="ECO:0000313" key="8">
    <source>
        <dbReference type="EMBL" id="MCP3427188.1"/>
    </source>
</evidence>
<dbReference type="Gene3D" id="1.20.1250.20">
    <property type="entry name" value="MFS general substrate transporter like domains"/>
    <property type="match status" value="1"/>
</dbReference>
<evidence type="ECO:0000256" key="2">
    <source>
        <dbReference type="ARBA" id="ARBA00010992"/>
    </source>
</evidence>
<reference evidence="8" key="1">
    <citation type="submission" date="2022-06" db="EMBL/GenBank/DDBJ databases">
        <title>Rothia sp. isolated from sandalwood seedling.</title>
        <authorList>
            <person name="Tuikhar N."/>
            <person name="Kirdat K."/>
            <person name="Thorat V."/>
            <person name="Swetha P."/>
            <person name="Padma S."/>
            <person name="Sundararaj R."/>
            <person name="Yadav A."/>
        </authorList>
    </citation>
    <scope>NUCLEOTIDE SEQUENCE</scope>
    <source>
        <strain evidence="8">AR01</strain>
    </source>
</reference>
<keyword evidence="4 6" id="KW-1133">Transmembrane helix</keyword>
<comment type="similarity">
    <text evidence="2">Belongs to the major facilitator superfamily. Sugar transporter (TC 2.A.1.1) family.</text>
</comment>
<evidence type="ECO:0000256" key="5">
    <source>
        <dbReference type="ARBA" id="ARBA00023136"/>
    </source>
</evidence>
<dbReference type="RefSeq" id="WP_254168918.1">
    <property type="nucleotide sequence ID" value="NZ_JANAFB010000059.1"/>
</dbReference>
<dbReference type="CDD" id="cd17316">
    <property type="entry name" value="MFS_SV2_like"/>
    <property type="match status" value="1"/>
</dbReference>
<dbReference type="PANTHER" id="PTHR48022">
    <property type="entry name" value="PLASTIDIC GLUCOSE TRANSPORTER 4"/>
    <property type="match status" value="1"/>
</dbReference>
<dbReference type="SUPFAM" id="SSF103473">
    <property type="entry name" value="MFS general substrate transporter"/>
    <property type="match status" value="1"/>
</dbReference>
<evidence type="ECO:0000313" key="9">
    <source>
        <dbReference type="Proteomes" id="UP001139502"/>
    </source>
</evidence>
<proteinExistence type="inferred from homology"/>
<feature type="transmembrane region" description="Helical" evidence="6">
    <location>
        <begin position="272"/>
        <end position="288"/>
    </location>
</feature>
<gene>
    <name evidence="8" type="ORF">NBM05_14535</name>
</gene>
<keyword evidence="9" id="KW-1185">Reference proteome</keyword>
<feature type="transmembrane region" description="Helical" evidence="6">
    <location>
        <begin position="110"/>
        <end position="131"/>
    </location>
</feature>
<dbReference type="PROSITE" id="PS00217">
    <property type="entry name" value="SUGAR_TRANSPORT_2"/>
    <property type="match status" value="1"/>
</dbReference>
<feature type="transmembrane region" description="Helical" evidence="6">
    <location>
        <begin position="294"/>
        <end position="312"/>
    </location>
</feature>
<comment type="subcellular location">
    <subcellularLocation>
        <location evidence="1">Cell membrane</location>
        <topology evidence="1">Multi-pass membrane protein</topology>
    </subcellularLocation>
</comment>
<feature type="transmembrane region" description="Helical" evidence="6">
    <location>
        <begin position="20"/>
        <end position="45"/>
    </location>
</feature>
<feature type="domain" description="Major facilitator superfamily (MFS) profile" evidence="7">
    <location>
        <begin position="19"/>
        <end position="437"/>
    </location>
</feature>
<dbReference type="AlphaFoldDB" id="A0A9X2HLL0"/>
<dbReference type="InterPro" id="IPR005829">
    <property type="entry name" value="Sugar_transporter_CS"/>
</dbReference>
<feature type="transmembrane region" description="Helical" evidence="6">
    <location>
        <begin position="57"/>
        <end position="76"/>
    </location>
</feature>
<sequence length="455" mass="48380">MSNFSVIDDAPKSSFHRRLLIACCGGPFLDGYIISLIGVAMTGFLGEIPAGPTELGLIGASGLIGIFFGATFFGALTDKIGREKMYALDLTVLVVACALSAFVGAPWQLIALRFIIGLAIGADYPIATSLLTEFTPKKSRGFMIGLSGLAWSLGAMTAFLVGFLLINITGEHPWRIMLASGAVLGVVVVLMRRGIPESPRWLADKGRLDEARKVLTEIYGAEAANQVQLEPARPAQTQRSMLRDLALLVKGGYWKRTLMCGMLYFAQITPQYALYTFGAVILSAAGLPESSTETLGELLIAALFAIGILPALKLVESVGRRPMTVIPFVLMSVSLGALALWVGAPPWFIVLGFFFYAFVSGGPSILQWIYPNELFPTEIRATAVGVAVGFSRIGAATGTYLVPVGIATIGINGTLGVFAIVTVVALVICYAWAPETRGRSLAETSSITTNQGALR</sequence>
<dbReference type="InterPro" id="IPR050360">
    <property type="entry name" value="MFS_Sugar_Transporters"/>
</dbReference>
<evidence type="ECO:0000256" key="4">
    <source>
        <dbReference type="ARBA" id="ARBA00022989"/>
    </source>
</evidence>
<dbReference type="Pfam" id="PF00083">
    <property type="entry name" value="Sugar_tr"/>
    <property type="match status" value="1"/>
</dbReference>
<accession>A0A9X2HLL0</accession>
<evidence type="ECO:0000256" key="1">
    <source>
        <dbReference type="ARBA" id="ARBA00004651"/>
    </source>
</evidence>
<keyword evidence="5 6" id="KW-0472">Membrane</keyword>
<dbReference type="PANTHER" id="PTHR48022:SF2">
    <property type="entry name" value="PLASTIDIC GLUCOSE TRANSPORTER 4"/>
    <property type="match status" value="1"/>
</dbReference>
<dbReference type="InterPro" id="IPR020846">
    <property type="entry name" value="MFS_dom"/>
</dbReference>
<organism evidence="8 9">
    <name type="scientific">Rothia santali</name>
    <dbReference type="NCBI Taxonomy" id="2949643"/>
    <lineage>
        <taxon>Bacteria</taxon>
        <taxon>Bacillati</taxon>
        <taxon>Actinomycetota</taxon>
        <taxon>Actinomycetes</taxon>
        <taxon>Micrococcales</taxon>
        <taxon>Micrococcaceae</taxon>
        <taxon>Rothia</taxon>
    </lineage>
</organism>
<dbReference type="GO" id="GO:0005351">
    <property type="term" value="F:carbohydrate:proton symporter activity"/>
    <property type="evidence" value="ECO:0007669"/>
    <property type="project" value="TreeGrafter"/>
</dbReference>
<evidence type="ECO:0000259" key="7">
    <source>
        <dbReference type="PROSITE" id="PS50850"/>
    </source>
</evidence>
<feature type="transmembrane region" description="Helical" evidence="6">
    <location>
        <begin position="324"/>
        <end position="342"/>
    </location>
</feature>
<feature type="transmembrane region" description="Helical" evidence="6">
    <location>
        <begin position="85"/>
        <end position="104"/>
    </location>
</feature>
<feature type="transmembrane region" description="Helical" evidence="6">
    <location>
        <begin position="172"/>
        <end position="191"/>
    </location>
</feature>
<dbReference type="InterPro" id="IPR036259">
    <property type="entry name" value="MFS_trans_sf"/>
</dbReference>
<feature type="transmembrane region" description="Helical" evidence="6">
    <location>
        <begin position="382"/>
        <end position="403"/>
    </location>
</feature>
<dbReference type="EMBL" id="JANAFB010000059">
    <property type="protein sequence ID" value="MCP3427188.1"/>
    <property type="molecule type" value="Genomic_DNA"/>
</dbReference>
<feature type="transmembrane region" description="Helical" evidence="6">
    <location>
        <begin position="348"/>
        <end position="370"/>
    </location>
</feature>
<feature type="transmembrane region" description="Helical" evidence="6">
    <location>
        <begin position="409"/>
        <end position="433"/>
    </location>
</feature>
<dbReference type="InterPro" id="IPR005828">
    <property type="entry name" value="MFS_sugar_transport-like"/>
</dbReference>
<dbReference type="Proteomes" id="UP001139502">
    <property type="component" value="Unassembled WGS sequence"/>
</dbReference>
<protein>
    <submittedName>
        <fullName evidence="8">MFS transporter</fullName>
    </submittedName>
</protein>
<dbReference type="PROSITE" id="PS50850">
    <property type="entry name" value="MFS"/>
    <property type="match status" value="1"/>
</dbReference>